<keyword evidence="6 7" id="KW-0472">Membrane</keyword>
<proteinExistence type="predicted"/>
<evidence type="ECO:0000256" key="1">
    <source>
        <dbReference type="ARBA" id="ARBA00004651"/>
    </source>
</evidence>
<gene>
    <name evidence="9" type="ORF">BKA15_003661</name>
</gene>
<evidence type="ECO:0000256" key="6">
    <source>
        <dbReference type="ARBA" id="ARBA00023136"/>
    </source>
</evidence>
<feature type="transmembrane region" description="Helical" evidence="7">
    <location>
        <begin position="73"/>
        <end position="92"/>
    </location>
</feature>
<dbReference type="GO" id="GO:0005886">
    <property type="term" value="C:plasma membrane"/>
    <property type="evidence" value="ECO:0007669"/>
    <property type="project" value="UniProtKB-SubCell"/>
</dbReference>
<evidence type="ECO:0000313" key="9">
    <source>
        <dbReference type="EMBL" id="NYE72332.1"/>
    </source>
</evidence>
<dbReference type="InterPro" id="IPR036259">
    <property type="entry name" value="MFS_trans_sf"/>
</dbReference>
<dbReference type="AlphaFoldDB" id="A0A7Y9LC13"/>
<dbReference type="SUPFAM" id="SSF103473">
    <property type="entry name" value="MFS general substrate transporter"/>
    <property type="match status" value="1"/>
</dbReference>
<protein>
    <submittedName>
        <fullName evidence="9">EmrB/QacA subfamily drug resistance transporter</fullName>
    </submittedName>
</protein>
<dbReference type="NCBIfam" id="TIGR00711">
    <property type="entry name" value="efflux_EmrB"/>
    <property type="match status" value="1"/>
</dbReference>
<dbReference type="EMBL" id="JACCBU010000001">
    <property type="protein sequence ID" value="NYE72332.1"/>
    <property type="molecule type" value="Genomic_DNA"/>
</dbReference>
<comment type="caution">
    <text evidence="9">The sequence shown here is derived from an EMBL/GenBank/DDBJ whole genome shotgun (WGS) entry which is preliminary data.</text>
</comment>
<feature type="transmembrane region" description="Helical" evidence="7">
    <location>
        <begin position="253"/>
        <end position="277"/>
    </location>
</feature>
<feature type="domain" description="Major facilitator superfamily (MFS) profile" evidence="8">
    <location>
        <begin position="7"/>
        <end position="475"/>
    </location>
</feature>
<comment type="subcellular location">
    <subcellularLocation>
        <location evidence="1">Cell membrane</location>
        <topology evidence="1">Multi-pass membrane protein</topology>
    </subcellularLocation>
</comment>
<keyword evidence="4 7" id="KW-0812">Transmembrane</keyword>
<dbReference type="Pfam" id="PF07690">
    <property type="entry name" value="MFS_1"/>
    <property type="match status" value="1"/>
</dbReference>
<feature type="transmembrane region" description="Helical" evidence="7">
    <location>
        <begin position="194"/>
        <end position="215"/>
    </location>
</feature>
<dbReference type="InterPro" id="IPR004638">
    <property type="entry name" value="EmrB-like"/>
</dbReference>
<keyword evidence="10" id="KW-1185">Reference proteome</keyword>
<accession>A0A7Y9LC13</accession>
<dbReference type="RefSeq" id="WP_179753064.1">
    <property type="nucleotide sequence ID" value="NZ_JACCBU010000001.1"/>
</dbReference>
<dbReference type="InterPro" id="IPR020846">
    <property type="entry name" value="MFS_dom"/>
</dbReference>
<dbReference type="Gene3D" id="1.20.1250.20">
    <property type="entry name" value="MFS general substrate transporter like domains"/>
    <property type="match status" value="1"/>
</dbReference>
<dbReference type="PANTHER" id="PTHR42718:SF46">
    <property type="entry name" value="BLR6921 PROTEIN"/>
    <property type="match status" value="1"/>
</dbReference>
<evidence type="ECO:0000256" key="5">
    <source>
        <dbReference type="ARBA" id="ARBA00022989"/>
    </source>
</evidence>
<feature type="transmembrane region" description="Helical" evidence="7">
    <location>
        <begin position="399"/>
        <end position="420"/>
    </location>
</feature>
<evidence type="ECO:0000259" key="8">
    <source>
        <dbReference type="PROSITE" id="PS50850"/>
    </source>
</evidence>
<feature type="transmembrane region" description="Helical" evidence="7">
    <location>
        <begin position="48"/>
        <end position="66"/>
    </location>
</feature>
<organism evidence="9 10">
    <name type="scientific">Microlunatus parietis</name>
    <dbReference type="NCBI Taxonomy" id="682979"/>
    <lineage>
        <taxon>Bacteria</taxon>
        <taxon>Bacillati</taxon>
        <taxon>Actinomycetota</taxon>
        <taxon>Actinomycetes</taxon>
        <taxon>Propionibacteriales</taxon>
        <taxon>Propionibacteriaceae</taxon>
        <taxon>Microlunatus</taxon>
    </lineage>
</organism>
<evidence type="ECO:0000256" key="7">
    <source>
        <dbReference type="SAM" id="Phobius"/>
    </source>
</evidence>
<feature type="transmembrane region" description="Helical" evidence="7">
    <location>
        <begin position="354"/>
        <end position="378"/>
    </location>
</feature>
<evidence type="ECO:0000313" key="10">
    <source>
        <dbReference type="Proteomes" id="UP000569914"/>
    </source>
</evidence>
<dbReference type="Proteomes" id="UP000569914">
    <property type="component" value="Unassembled WGS sequence"/>
</dbReference>
<dbReference type="PROSITE" id="PS50850">
    <property type="entry name" value="MFS"/>
    <property type="match status" value="1"/>
</dbReference>
<dbReference type="GO" id="GO:0022857">
    <property type="term" value="F:transmembrane transporter activity"/>
    <property type="evidence" value="ECO:0007669"/>
    <property type="project" value="InterPro"/>
</dbReference>
<evidence type="ECO:0000256" key="2">
    <source>
        <dbReference type="ARBA" id="ARBA00022448"/>
    </source>
</evidence>
<feature type="transmembrane region" description="Helical" evidence="7">
    <location>
        <begin position="451"/>
        <end position="471"/>
    </location>
</feature>
<dbReference type="InterPro" id="IPR011701">
    <property type="entry name" value="MFS"/>
</dbReference>
<dbReference type="Gene3D" id="1.20.1720.10">
    <property type="entry name" value="Multidrug resistance protein D"/>
    <property type="match status" value="1"/>
</dbReference>
<keyword evidence="3" id="KW-1003">Cell membrane</keyword>
<name>A0A7Y9LC13_9ACTN</name>
<feature type="transmembrane region" description="Helical" evidence="7">
    <location>
        <begin position="297"/>
        <end position="315"/>
    </location>
</feature>
<feature type="transmembrane region" description="Helical" evidence="7">
    <location>
        <begin position="327"/>
        <end position="348"/>
    </location>
</feature>
<feature type="transmembrane region" description="Helical" evidence="7">
    <location>
        <begin position="221"/>
        <end position="241"/>
    </location>
</feature>
<reference evidence="9 10" key="1">
    <citation type="submission" date="2020-07" db="EMBL/GenBank/DDBJ databases">
        <title>Sequencing the genomes of 1000 actinobacteria strains.</title>
        <authorList>
            <person name="Klenk H.-P."/>
        </authorList>
    </citation>
    <scope>NUCLEOTIDE SEQUENCE [LARGE SCALE GENOMIC DNA]</scope>
    <source>
        <strain evidence="9 10">DSM 22083</strain>
    </source>
</reference>
<feature type="transmembrane region" description="Helical" evidence="7">
    <location>
        <begin position="160"/>
        <end position="182"/>
    </location>
</feature>
<feature type="transmembrane region" description="Helical" evidence="7">
    <location>
        <begin position="98"/>
        <end position="123"/>
    </location>
</feature>
<sequence>MNGVRRLALVLVLGGLLVVLDAVATIIALPAMVAEFASTLPVLQWVTTGYTLAIVGILPATAALTGRYGTKPVYLGGLAVFTVASALCTVAWSPESLIAFRVLQGLGGGVLNPVGQTIALGAVPTERRGRMMSYLGLPVLIGPLVGPLLAGWLVDVSSWRWIFAINLPLGAVAMICAARLLPRQPKPERRPLDVLGLALLLPSVVALVLAASLIGDAGGRVTLPPVIVIAAAGVLMILFVGRSRRLAHPLLRIRLLLTPGFAAGVAVLFCFGAAYFGVGTVLPIYVQAVRGDSAAQAGLLGITTALGAGITMQVATRLIDRLPARRIVLFGTGVGLLGLAGLALSVGLNAAYPVIMAVNLLLGIGSGAAILPTMAATLRRLDGDQTPHGAAIMGTLQQIASALGIAASTATLTIMLTQAAPDLTGGLSTLLELGPAQRAALLPSLGPAAGLTYLIMLVPMLASWLIALILIREPARVEPVTARQPIP</sequence>
<keyword evidence="2" id="KW-0813">Transport</keyword>
<keyword evidence="5 7" id="KW-1133">Transmembrane helix</keyword>
<feature type="transmembrane region" description="Helical" evidence="7">
    <location>
        <begin position="135"/>
        <end position="154"/>
    </location>
</feature>
<evidence type="ECO:0000256" key="3">
    <source>
        <dbReference type="ARBA" id="ARBA00022475"/>
    </source>
</evidence>
<evidence type="ECO:0000256" key="4">
    <source>
        <dbReference type="ARBA" id="ARBA00022692"/>
    </source>
</evidence>
<dbReference type="PANTHER" id="PTHR42718">
    <property type="entry name" value="MAJOR FACILITATOR SUPERFAMILY MULTIDRUG TRANSPORTER MFSC"/>
    <property type="match status" value="1"/>
</dbReference>